<keyword evidence="6" id="KW-0828">Tyrosine catabolism</keyword>
<evidence type="ECO:0000259" key="11">
    <source>
        <dbReference type="PROSITE" id="PS51819"/>
    </source>
</evidence>
<dbReference type="PIRSF" id="PIRSF009283">
    <property type="entry name" value="HPP_dOase"/>
    <property type="match status" value="1"/>
</dbReference>
<comment type="pathway">
    <text evidence="1">Amino-acid degradation; L-phenylalanine degradation; acetoacetate and fumarate from L-phenylalanine: step 3/6.</text>
</comment>
<organism evidence="12 13">
    <name type="scientific">Drosophila willistoni</name>
    <name type="common">Fruit fly</name>
    <dbReference type="NCBI Taxonomy" id="7260"/>
    <lineage>
        <taxon>Eukaryota</taxon>
        <taxon>Metazoa</taxon>
        <taxon>Ecdysozoa</taxon>
        <taxon>Arthropoda</taxon>
        <taxon>Hexapoda</taxon>
        <taxon>Insecta</taxon>
        <taxon>Pterygota</taxon>
        <taxon>Neoptera</taxon>
        <taxon>Endopterygota</taxon>
        <taxon>Diptera</taxon>
        <taxon>Brachycera</taxon>
        <taxon>Muscomorpha</taxon>
        <taxon>Ephydroidea</taxon>
        <taxon>Drosophilidae</taxon>
        <taxon>Drosophila</taxon>
        <taxon>Sophophora</taxon>
    </lineage>
</organism>
<dbReference type="GO" id="GO:0046872">
    <property type="term" value="F:metal ion binding"/>
    <property type="evidence" value="ECO:0007669"/>
    <property type="project" value="UniProtKB-KW"/>
</dbReference>
<dbReference type="PROSITE" id="PS51819">
    <property type="entry name" value="VOC"/>
    <property type="match status" value="2"/>
</dbReference>
<keyword evidence="8" id="KW-0585">Phenylalanine catabolism</keyword>
<dbReference type="EMBL" id="CH964161">
    <property type="protein sequence ID" value="EDW80014.2"/>
    <property type="molecule type" value="Genomic_DNA"/>
</dbReference>
<evidence type="ECO:0000256" key="5">
    <source>
        <dbReference type="ARBA" id="ARBA00022737"/>
    </source>
</evidence>
<dbReference type="InterPro" id="IPR037523">
    <property type="entry name" value="VOC_core"/>
</dbReference>
<feature type="domain" description="VOC" evidence="11">
    <location>
        <begin position="46"/>
        <end position="177"/>
    </location>
</feature>
<dbReference type="Gene3D" id="3.10.180.10">
    <property type="entry name" value="2,3-Dihydroxybiphenyl 1,2-Dioxygenase, domain 1"/>
    <property type="match status" value="2"/>
</dbReference>
<keyword evidence="4 10" id="KW-0479">Metal-binding</keyword>
<evidence type="ECO:0000313" key="12">
    <source>
        <dbReference type="EMBL" id="EDW80014.2"/>
    </source>
</evidence>
<evidence type="ECO:0000313" key="13">
    <source>
        <dbReference type="Proteomes" id="UP000007798"/>
    </source>
</evidence>
<dbReference type="CDD" id="cd07250">
    <property type="entry name" value="HPPD_C_like"/>
    <property type="match status" value="1"/>
</dbReference>
<dbReference type="PANTHER" id="PTHR11959">
    <property type="entry name" value="4-HYDROXYPHENYLPYRUVATE DIOXYGENASE"/>
    <property type="match status" value="1"/>
</dbReference>
<accession>B4N6M5</accession>
<dbReference type="InterPro" id="IPR041735">
    <property type="entry name" value="4OHPhenylPyrv_dOase_C"/>
</dbReference>
<feature type="binding site" evidence="10">
    <location>
        <position position="376"/>
    </location>
    <ligand>
        <name>Fe cation</name>
        <dbReference type="ChEBI" id="CHEBI:24875"/>
    </ligand>
</feature>
<dbReference type="SMR" id="B4N6M5"/>
<dbReference type="NCBIfam" id="TIGR01263">
    <property type="entry name" value="4HPPD"/>
    <property type="match status" value="1"/>
</dbReference>
<evidence type="ECO:0000256" key="7">
    <source>
        <dbReference type="ARBA" id="ARBA00023004"/>
    </source>
</evidence>
<dbReference type="FunCoup" id="B4N6M5">
    <property type="interactions" value="174"/>
</dbReference>
<comment type="similarity">
    <text evidence="2 9">Belongs to the 4HPPD family.</text>
</comment>
<feature type="binding site" evidence="10">
    <location>
        <position position="293"/>
    </location>
    <ligand>
        <name>Fe cation</name>
        <dbReference type="ChEBI" id="CHEBI:24875"/>
    </ligand>
</feature>
<evidence type="ECO:0000256" key="9">
    <source>
        <dbReference type="PIRNR" id="PIRNR009283"/>
    </source>
</evidence>
<dbReference type="AlphaFoldDB" id="B4N6M5"/>
<dbReference type="HOGENOM" id="CLU_034004_3_1_1"/>
<feature type="domain" description="VOC" evidence="11">
    <location>
        <begin position="207"/>
        <end position="365"/>
    </location>
</feature>
<evidence type="ECO:0000256" key="1">
    <source>
        <dbReference type="ARBA" id="ARBA00005162"/>
    </source>
</evidence>
<evidence type="ECO:0000256" key="8">
    <source>
        <dbReference type="ARBA" id="ARBA00023232"/>
    </source>
</evidence>
<evidence type="ECO:0000256" key="6">
    <source>
        <dbReference type="ARBA" id="ARBA00022878"/>
    </source>
</evidence>
<proteinExistence type="inferred from homology"/>
<keyword evidence="13" id="KW-1185">Reference proteome</keyword>
<evidence type="ECO:0000256" key="4">
    <source>
        <dbReference type="ARBA" id="ARBA00022723"/>
    </source>
</evidence>
<feature type="binding site" evidence="10">
    <location>
        <position position="210"/>
    </location>
    <ligand>
        <name>Fe cation</name>
        <dbReference type="ChEBI" id="CHEBI:24875"/>
    </ligand>
</feature>
<dbReference type="STRING" id="7260.B4N6M5"/>
<dbReference type="FunFam" id="3.10.180.10:FF:000046">
    <property type="entry name" value="4-hydroxyphenylpyruvate dioxygenase"/>
    <property type="match status" value="1"/>
</dbReference>
<protein>
    <recommendedName>
        <fullName evidence="3 9">4-hydroxyphenylpyruvate dioxygenase</fullName>
    </recommendedName>
</protein>
<keyword evidence="7 10" id="KW-0408">Iron</keyword>
<dbReference type="InterPro" id="IPR041736">
    <property type="entry name" value="4OHPhenylPyrv_dOase_N"/>
</dbReference>
<evidence type="ECO:0000256" key="10">
    <source>
        <dbReference type="PIRSR" id="PIRSR009283-1"/>
    </source>
</evidence>
<dbReference type="PANTHER" id="PTHR11959:SF1">
    <property type="entry name" value="4-HYDROXYPHENYLPYRUVATE DIOXYGENASE"/>
    <property type="match status" value="1"/>
</dbReference>
<dbReference type="FunFam" id="3.10.180.10:FF:000001">
    <property type="entry name" value="4-hydroxyphenylpyruvate dioxygenase"/>
    <property type="match status" value="1"/>
</dbReference>
<name>B4N6M5_DROWI</name>
<sequence>MNTGFIHLIWALYKAANTSSKSIYFVEDRTSYTDRGTKPEAGKFLSFDHLTFFVGNAKQAASYYTTRLGFEPLGYQGLETGERRYAKHAVRQNKIVFVFVSAYNPDEQEHGLHLMKHGDGVKDVAFEVEDLNAIFSLAVARGAEVVRDIWEESDENGVVKFATIKTYGDTTHTFVQRRGYVGEFLPGFQRAVPDVLLQNLPSTKLNFIDHVVGNQPDLEMESVASWYERILQFHRFWSVDDSQIHTEYSALRSIVMANYEETVKMPINEPANGKKKSQIQEYVEYYGGAGVQHIALNTDDIIQAVSNLKARGTEFLTIPSSYYEILQEQLAHSRTKIKEDMKILQKLNILIDFDENGYLLQIFTKNCQDRPTLFLEVIQRYNHNGFGAGNFKSLFTAIEIEQAKRGNL</sequence>
<dbReference type="Pfam" id="PF00903">
    <property type="entry name" value="Glyoxalase"/>
    <property type="match status" value="2"/>
</dbReference>
<gene>
    <name evidence="12" type="primary">Dwil\GK12342</name>
    <name evidence="12" type="ORF">Dwil_GK12342</name>
</gene>
<evidence type="ECO:0000256" key="3">
    <source>
        <dbReference type="ARBA" id="ARBA00013222"/>
    </source>
</evidence>
<dbReference type="SUPFAM" id="SSF54593">
    <property type="entry name" value="Glyoxalase/Bleomycin resistance protein/Dihydroxybiphenyl dioxygenase"/>
    <property type="match status" value="1"/>
</dbReference>
<dbReference type="InterPro" id="IPR004360">
    <property type="entry name" value="Glyas_Fos-R_dOase_dom"/>
</dbReference>
<dbReference type="CDD" id="cd08342">
    <property type="entry name" value="HPPD_N_like"/>
    <property type="match status" value="1"/>
</dbReference>
<dbReference type="InterPro" id="IPR005956">
    <property type="entry name" value="4OHPhenylPyrv_dOase"/>
</dbReference>
<dbReference type="GO" id="GO:0000139">
    <property type="term" value="C:Golgi membrane"/>
    <property type="evidence" value="ECO:0007669"/>
    <property type="project" value="TreeGrafter"/>
</dbReference>
<reference evidence="12 13" key="1">
    <citation type="journal article" date="2007" name="Nature">
        <title>Evolution of genes and genomes on the Drosophila phylogeny.</title>
        <authorList>
            <consortium name="Drosophila 12 Genomes Consortium"/>
            <person name="Clark A.G."/>
            <person name="Eisen M.B."/>
            <person name="Smith D.R."/>
            <person name="Bergman C.M."/>
            <person name="Oliver B."/>
            <person name="Markow T.A."/>
            <person name="Kaufman T.C."/>
            <person name="Kellis M."/>
            <person name="Gelbart W."/>
            <person name="Iyer V.N."/>
            <person name="Pollard D.A."/>
            <person name="Sackton T.B."/>
            <person name="Larracuente A.M."/>
            <person name="Singh N.D."/>
            <person name="Abad J.P."/>
            <person name="Abt D.N."/>
            <person name="Adryan B."/>
            <person name="Aguade M."/>
            <person name="Akashi H."/>
            <person name="Anderson W.W."/>
            <person name="Aquadro C.F."/>
            <person name="Ardell D.H."/>
            <person name="Arguello R."/>
            <person name="Artieri C.G."/>
            <person name="Barbash D.A."/>
            <person name="Barker D."/>
            <person name="Barsanti P."/>
            <person name="Batterham P."/>
            <person name="Batzoglou S."/>
            <person name="Begun D."/>
            <person name="Bhutkar A."/>
            <person name="Blanco E."/>
            <person name="Bosak S.A."/>
            <person name="Bradley R.K."/>
            <person name="Brand A.D."/>
            <person name="Brent M.R."/>
            <person name="Brooks A.N."/>
            <person name="Brown R.H."/>
            <person name="Butlin R.K."/>
            <person name="Caggese C."/>
            <person name="Calvi B.R."/>
            <person name="Bernardo de Carvalho A."/>
            <person name="Caspi A."/>
            <person name="Castrezana S."/>
            <person name="Celniker S.E."/>
            <person name="Chang J.L."/>
            <person name="Chapple C."/>
            <person name="Chatterji S."/>
            <person name="Chinwalla A."/>
            <person name="Civetta A."/>
            <person name="Clifton S.W."/>
            <person name="Comeron J.M."/>
            <person name="Costello J.C."/>
            <person name="Coyne J.A."/>
            <person name="Daub J."/>
            <person name="David R.G."/>
            <person name="Delcher A.L."/>
            <person name="Delehaunty K."/>
            <person name="Do C.B."/>
            <person name="Ebling H."/>
            <person name="Edwards K."/>
            <person name="Eickbush T."/>
            <person name="Evans J.D."/>
            <person name="Filipski A."/>
            <person name="Findeiss S."/>
            <person name="Freyhult E."/>
            <person name="Fulton L."/>
            <person name="Fulton R."/>
            <person name="Garcia A.C."/>
            <person name="Gardiner A."/>
            <person name="Garfield D.A."/>
            <person name="Garvin B.E."/>
            <person name="Gibson G."/>
            <person name="Gilbert D."/>
            <person name="Gnerre S."/>
            <person name="Godfrey J."/>
            <person name="Good R."/>
            <person name="Gotea V."/>
            <person name="Gravely B."/>
            <person name="Greenberg A.J."/>
            <person name="Griffiths-Jones S."/>
            <person name="Gross S."/>
            <person name="Guigo R."/>
            <person name="Gustafson E.A."/>
            <person name="Haerty W."/>
            <person name="Hahn M.W."/>
            <person name="Halligan D.L."/>
            <person name="Halpern A.L."/>
            <person name="Halter G.M."/>
            <person name="Han M.V."/>
            <person name="Heger A."/>
            <person name="Hillier L."/>
            <person name="Hinrichs A.S."/>
            <person name="Holmes I."/>
            <person name="Hoskins R.A."/>
            <person name="Hubisz M.J."/>
            <person name="Hultmark D."/>
            <person name="Huntley M.A."/>
            <person name="Jaffe D.B."/>
            <person name="Jagadeeshan S."/>
            <person name="Jeck W.R."/>
            <person name="Johnson J."/>
            <person name="Jones C.D."/>
            <person name="Jordan W.C."/>
            <person name="Karpen G.H."/>
            <person name="Kataoka E."/>
            <person name="Keightley P.D."/>
            <person name="Kheradpour P."/>
            <person name="Kirkness E.F."/>
            <person name="Koerich L.B."/>
            <person name="Kristiansen K."/>
            <person name="Kudrna D."/>
            <person name="Kulathinal R.J."/>
            <person name="Kumar S."/>
            <person name="Kwok R."/>
            <person name="Lander E."/>
            <person name="Langley C.H."/>
            <person name="Lapoint R."/>
            <person name="Lazzaro B.P."/>
            <person name="Lee S.J."/>
            <person name="Levesque L."/>
            <person name="Li R."/>
            <person name="Lin C.F."/>
            <person name="Lin M.F."/>
            <person name="Lindblad-Toh K."/>
            <person name="Llopart A."/>
            <person name="Long M."/>
            <person name="Low L."/>
            <person name="Lozovsky E."/>
            <person name="Lu J."/>
            <person name="Luo M."/>
            <person name="Machado C.A."/>
            <person name="Makalowski W."/>
            <person name="Marzo M."/>
            <person name="Matsuda M."/>
            <person name="Matzkin L."/>
            <person name="McAllister B."/>
            <person name="McBride C.S."/>
            <person name="McKernan B."/>
            <person name="McKernan K."/>
            <person name="Mendez-Lago M."/>
            <person name="Minx P."/>
            <person name="Mollenhauer M.U."/>
            <person name="Montooth K."/>
            <person name="Mount S.M."/>
            <person name="Mu X."/>
            <person name="Myers E."/>
            <person name="Negre B."/>
            <person name="Newfeld S."/>
            <person name="Nielsen R."/>
            <person name="Noor M.A."/>
            <person name="O'Grady P."/>
            <person name="Pachter L."/>
            <person name="Papaceit M."/>
            <person name="Parisi M.J."/>
            <person name="Parisi M."/>
            <person name="Parts L."/>
            <person name="Pedersen J.S."/>
            <person name="Pesole G."/>
            <person name="Phillippy A.M."/>
            <person name="Ponting C.P."/>
            <person name="Pop M."/>
            <person name="Porcelli D."/>
            <person name="Powell J.R."/>
            <person name="Prohaska S."/>
            <person name="Pruitt K."/>
            <person name="Puig M."/>
            <person name="Quesneville H."/>
            <person name="Ram K.R."/>
            <person name="Rand D."/>
            <person name="Rasmussen M.D."/>
            <person name="Reed L.K."/>
            <person name="Reenan R."/>
            <person name="Reily A."/>
            <person name="Remington K.A."/>
            <person name="Rieger T.T."/>
            <person name="Ritchie M.G."/>
            <person name="Robin C."/>
            <person name="Rogers Y.H."/>
            <person name="Rohde C."/>
            <person name="Rozas J."/>
            <person name="Rubenfield M.J."/>
            <person name="Ruiz A."/>
            <person name="Russo S."/>
            <person name="Salzberg S.L."/>
            <person name="Sanchez-Gracia A."/>
            <person name="Saranga D.J."/>
            <person name="Sato H."/>
            <person name="Schaeffer S.W."/>
            <person name="Schatz M.C."/>
            <person name="Schlenke T."/>
            <person name="Schwartz R."/>
            <person name="Segarra C."/>
            <person name="Singh R.S."/>
            <person name="Sirot L."/>
            <person name="Sirota M."/>
            <person name="Sisneros N.B."/>
            <person name="Smith C.D."/>
            <person name="Smith T.F."/>
            <person name="Spieth J."/>
            <person name="Stage D.E."/>
            <person name="Stark A."/>
            <person name="Stephan W."/>
            <person name="Strausberg R.L."/>
            <person name="Strempel S."/>
            <person name="Sturgill D."/>
            <person name="Sutton G."/>
            <person name="Sutton G.G."/>
            <person name="Tao W."/>
            <person name="Teichmann S."/>
            <person name="Tobari Y.N."/>
            <person name="Tomimura Y."/>
            <person name="Tsolas J.M."/>
            <person name="Valente V.L."/>
            <person name="Venter E."/>
            <person name="Venter J.C."/>
            <person name="Vicario S."/>
            <person name="Vieira F.G."/>
            <person name="Vilella A.J."/>
            <person name="Villasante A."/>
            <person name="Walenz B."/>
            <person name="Wang J."/>
            <person name="Wasserman M."/>
            <person name="Watts T."/>
            <person name="Wilson D."/>
            <person name="Wilson R.K."/>
            <person name="Wing R.A."/>
            <person name="Wolfner M.F."/>
            <person name="Wong A."/>
            <person name="Wong G.K."/>
            <person name="Wu C.I."/>
            <person name="Wu G."/>
            <person name="Yamamoto D."/>
            <person name="Yang H.P."/>
            <person name="Yang S.P."/>
            <person name="Yorke J.A."/>
            <person name="Yoshida K."/>
            <person name="Zdobnov E."/>
            <person name="Zhang P."/>
            <person name="Zhang Y."/>
            <person name="Zimin A.V."/>
            <person name="Baldwin J."/>
            <person name="Abdouelleil A."/>
            <person name="Abdulkadir J."/>
            <person name="Abebe A."/>
            <person name="Abera B."/>
            <person name="Abreu J."/>
            <person name="Acer S.C."/>
            <person name="Aftuck L."/>
            <person name="Alexander A."/>
            <person name="An P."/>
            <person name="Anderson E."/>
            <person name="Anderson S."/>
            <person name="Arachi H."/>
            <person name="Azer M."/>
            <person name="Bachantsang P."/>
            <person name="Barry A."/>
            <person name="Bayul T."/>
            <person name="Berlin A."/>
            <person name="Bessette D."/>
            <person name="Bloom T."/>
            <person name="Blye J."/>
            <person name="Boguslavskiy L."/>
            <person name="Bonnet C."/>
            <person name="Boukhgalter B."/>
            <person name="Bourzgui I."/>
            <person name="Brown A."/>
            <person name="Cahill P."/>
            <person name="Channer S."/>
            <person name="Cheshatsang Y."/>
            <person name="Chuda L."/>
            <person name="Citroen M."/>
            <person name="Collymore A."/>
            <person name="Cooke P."/>
            <person name="Costello M."/>
            <person name="D'Aco K."/>
            <person name="Daza R."/>
            <person name="De Haan G."/>
            <person name="DeGray S."/>
            <person name="DeMaso C."/>
            <person name="Dhargay N."/>
            <person name="Dooley K."/>
            <person name="Dooley E."/>
            <person name="Doricent M."/>
            <person name="Dorje P."/>
            <person name="Dorjee K."/>
            <person name="Dupes A."/>
            <person name="Elong R."/>
            <person name="Falk J."/>
            <person name="Farina A."/>
            <person name="Faro S."/>
            <person name="Ferguson D."/>
            <person name="Fisher S."/>
            <person name="Foley C.D."/>
            <person name="Franke A."/>
            <person name="Friedrich D."/>
            <person name="Gadbois L."/>
            <person name="Gearin G."/>
            <person name="Gearin C.R."/>
            <person name="Giannoukos G."/>
            <person name="Goode T."/>
            <person name="Graham J."/>
            <person name="Grandbois E."/>
            <person name="Grewal S."/>
            <person name="Gyaltsen K."/>
            <person name="Hafez N."/>
            <person name="Hagos B."/>
            <person name="Hall J."/>
            <person name="Henson C."/>
            <person name="Hollinger A."/>
            <person name="Honan T."/>
            <person name="Huard M.D."/>
            <person name="Hughes L."/>
            <person name="Hurhula B."/>
            <person name="Husby M.E."/>
            <person name="Kamat A."/>
            <person name="Kanga B."/>
            <person name="Kashin S."/>
            <person name="Khazanovich D."/>
            <person name="Kisner P."/>
            <person name="Lance K."/>
            <person name="Lara M."/>
            <person name="Lee W."/>
            <person name="Lennon N."/>
            <person name="Letendre F."/>
            <person name="LeVine R."/>
            <person name="Lipovsky A."/>
            <person name="Liu X."/>
            <person name="Liu J."/>
            <person name="Liu S."/>
            <person name="Lokyitsang T."/>
            <person name="Lokyitsang Y."/>
            <person name="Lubonja R."/>
            <person name="Lui A."/>
            <person name="MacDonald P."/>
            <person name="Magnisalis V."/>
            <person name="Maru K."/>
            <person name="Matthews C."/>
            <person name="McCusker W."/>
            <person name="McDonough S."/>
            <person name="Mehta T."/>
            <person name="Meldrim J."/>
            <person name="Meneus L."/>
            <person name="Mihai O."/>
            <person name="Mihalev A."/>
            <person name="Mihova T."/>
            <person name="Mittelman R."/>
            <person name="Mlenga V."/>
            <person name="Montmayeur A."/>
            <person name="Mulrain L."/>
            <person name="Navidi A."/>
            <person name="Naylor J."/>
            <person name="Negash T."/>
            <person name="Nguyen T."/>
            <person name="Nguyen N."/>
            <person name="Nicol R."/>
            <person name="Norbu C."/>
            <person name="Norbu N."/>
            <person name="Novod N."/>
            <person name="O'Neill B."/>
            <person name="Osman S."/>
            <person name="Markiewicz E."/>
            <person name="Oyono O.L."/>
            <person name="Patti C."/>
            <person name="Phunkhang P."/>
            <person name="Pierre F."/>
            <person name="Priest M."/>
            <person name="Raghuraman S."/>
            <person name="Rege F."/>
            <person name="Reyes R."/>
            <person name="Rise C."/>
            <person name="Rogov P."/>
            <person name="Ross K."/>
            <person name="Ryan E."/>
            <person name="Settipalli S."/>
            <person name="Shea T."/>
            <person name="Sherpa N."/>
            <person name="Shi L."/>
            <person name="Shih D."/>
            <person name="Sparrow T."/>
            <person name="Spaulding J."/>
            <person name="Stalker J."/>
            <person name="Stange-Thomann N."/>
            <person name="Stavropoulos S."/>
            <person name="Stone C."/>
            <person name="Strader C."/>
            <person name="Tesfaye S."/>
            <person name="Thomson T."/>
            <person name="Thoulutsang Y."/>
            <person name="Thoulutsang D."/>
            <person name="Topham K."/>
            <person name="Topping I."/>
            <person name="Tsamla T."/>
            <person name="Vassiliev H."/>
            <person name="Vo A."/>
            <person name="Wangchuk T."/>
            <person name="Wangdi T."/>
            <person name="Weiand M."/>
            <person name="Wilkinson J."/>
            <person name="Wilson A."/>
            <person name="Yadav S."/>
            <person name="Young G."/>
            <person name="Yu Q."/>
            <person name="Zembek L."/>
            <person name="Zhong D."/>
            <person name="Zimmer A."/>
            <person name="Zwirko Z."/>
            <person name="Jaffe D.B."/>
            <person name="Alvarez P."/>
            <person name="Brockman W."/>
            <person name="Butler J."/>
            <person name="Chin C."/>
            <person name="Gnerre S."/>
            <person name="Grabherr M."/>
            <person name="Kleber M."/>
            <person name="Mauceli E."/>
            <person name="MacCallum I."/>
        </authorList>
    </citation>
    <scope>NUCLEOTIDE SEQUENCE [LARGE SCALE GENOMIC DNA]</scope>
    <source>
        <strain evidence="13">Tucson 14030-0811.24</strain>
    </source>
</reference>
<dbReference type="InParanoid" id="B4N6M5"/>
<dbReference type="InterPro" id="IPR029068">
    <property type="entry name" value="Glyas_Bleomycin-R_OHBP_Dase"/>
</dbReference>
<evidence type="ECO:0000256" key="2">
    <source>
        <dbReference type="ARBA" id="ARBA00005877"/>
    </source>
</evidence>
<dbReference type="GO" id="GO:0006572">
    <property type="term" value="P:L-tyrosine catabolic process"/>
    <property type="evidence" value="ECO:0007669"/>
    <property type="project" value="UniProtKB-KW"/>
</dbReference>
<comment type="cofactor">
    <cofactor evidence="10">
        <name>Fe cation</name>
        <dbReference type="ChEBI" id="CHEBI:24875"/>
    </cofactor>
    <text evidence="10">Binds 1 Fe cation per subunit.</text>
</comment>
<keyword evidence="5" id="KW-0677">Repeat</keyword>
<dbReference type="OrthoDB" id="414569at2759"/>
<dbReference type="GO" id="GO:0003868">
    <property type="term" value="F:4-hydroxyphenylpyruvate dioxygenase activity"/>
    <property type="evidence" value="ECO:0007669"/>
    <property type="project" value="InterPro"/>
</dbReference>
<dbReference type="Proteomes" id="UP000007798">
    <property type="component" value="Unassembled WGS sequence"/>
</dbReference>
<dbReference type="GO" id="GO:0005789">
    <property type="term" value="C:endoplasmic reticulum membrane"/>
    <property type="evidence" value="ECO:0007669"/>
    <property type="project" value="TreeGrafter"/>
</dbReference>
<dbReference type="eggNOG" id="KOG0638">
    <property type="taxonomic scope" value="Eukaryota"/>
</dbReference>
<dbReference type="GO" id="GO:0006559">
    <property type="term" value="P:L-phenylalanine catabolic process"/>
    <property type="evidence" value="ECO:0007669"/>
    <property type="project" value="UniProtKB-KW"/>
</dbReference>